<dbReference type="Proteomes" id="UP000296469">
    <property type="component" value="Chromosome"/>
</dbReference>
<dbReference type="AlphaFoldDB" id="A0A4V1CMF8"/>
<accession>A0A4V1CMF8</accession>
<dbReference type="KEGG" id="celz:E5225_03735"/>
<protein>
    <submittedName>
        <fullName evidence="2">Cell filamentation protein Fic</fullName>
    </submittedName>
</protein>
<evidence type="ECO:0000313" key="2">
    <source>
        <dbReference type="EMBL" id="QCB92795.1"/>
    </source>
</evidence>
<dbReference type="PROSITE" id="PS51459">
    <property type="entry name" value="FIDO"/>
    <property type="match status" value="1"/>
</dbReference>
<dbReference type="InterPro" id="IPR003812">
    <property type="entry name" value="Fido"/>
</dbReference>
<reference evidence="2 3" key="1">
    <citation type="submission" date="2019-04" db="EMBL/GenBank/DDBJ databases">
        <title>Isolation and identification of Cellulomonas shaoxiangyii sp. Nov. isolated from feces of the Tibetan antelopes (Pantholops hodgsonii) in the Qinghai-Tibet plateau of China.</title>
        <authorList>
            <person name="Tian Z."/>
        </authorList>
    </citation>
    <scope>NUCLEOTIDE SEQUENCE [LARGE SCALE GENOMIC DNA]</scope>
    <source>
        <strain evidence="2 3">Z28</strain>
    </source>
</reference>
<dbReference type="RefSeq" id="WP_136225295.1">
    <property type="nucleotide sequence ID" value="NZ_CP039291.1"/>
</dbReference>
<gene>
    <name evidence="2" type="ORF">E5225_03735</name>
</gene>
<evidence type="ECO:0000313" key="3">
    <source>
        <dbReference type="Proteomes" id="UP000296469"/>
    </source>
</evidence>
<dbReference type="Gene3D" id="1.10.3290.10">
    <property type="entry name" value="Fido-like domain"/>
    <property type="match status" value="1"/>
</dbReference>
<dbReference type="EMBL" id="CP039291">
    <property type="protein sequence ID" value="QCB92795.1"/>
    <property type="molecule type" value="Genomic_DNA"/>
</dbReference>
<dbReference type="SUPFAM" id="SSF140931">
    <property type="entry name" value="Fic-like"/>
    <property type="match status" value="1"/>
</dbReference>
<keyword evidence="3" id="KW-1185">Reference proteome</keyword>
<dbReference type="InterPro" id="IPR036597">
    <property type="entry name" value="Fido-like_dom_sf"/>
</dbReference>
<evidence type="ECO:0000259" key="1">
    <source>
        <dbReference type="PROSITE" id="PS51459"/>
    </source>
</evidence>
<sequence>MSDPLATLAAAPAVADAVASARTACEALRWHEGFRRRWREVRAETGLRAAAASAALDGAPVGVDVLRAWATGGGAPGTGADVVAAGALRAQAVVEAALPPLGGRGGPVALPLPQLIARVHAAATAGLLPPADLGRPRTGDAHDLRGLGAAPAPADAGARLAALTAAVAGTAAPGLVVAAVVHAELLAARPFAAANGVTARAVARWLTTTTGLDPTGTVLPEPAWQSAPAPYLAAAARYATGTPQGVTAWLVAYADAVRAGAQAARDVADEVLAGRLGPAGR</sequence>
<organism evidence="2 3">
    <name type="scientific">Cellulomonas shaoxiangyii</name>
    <dbReference type="NCBI Taxonomy" id="2566013"/>
    <lineage>
        <taxon>Bacteria</taxon>
        <taxon>Bacillati</taxon>
        <taxon>Actinomycetota</taxon>
        <taxon>Actinomycetes</taxon>
        <taxon>Micrococcales</taxon>
        <taxon>Cellulomonadaceae</taxon>
        <taxon>Cellulomonas</taxon>
    </lineage>
</organism>
<proteinExistence type="predicted"/>
<dbReference type="Pfam" id="PF02661">
    <property type="entry name" value="Fic"/>
    <property type="match status" value="1"/>
</dbReference>
<feature type="domain" description="Fido" evidence="1">
    <location>
        <begin position="111"/>
        <end position="252"/>
    </location>
</feature>
<name>A0A4V1CMF8_9CELL</name>